<feature type="binding site" evidence="13 14">
    <location>
        <position position="306"/>
    </location>
    <ligand>
        <name>[2Fe-2S] cluster</name>
        <dbReference type="ChEBI" id="CHEBI:190135"/>
    </ligand>
</feature>
<dbReference type="PANTHER" id="PTHR22976">
    <property type="entry name" value="BIOTIN SYNTHASE"/>
    <property type="match status" value="1"/>
</dbReference>
<evidence type="ECO:0000256" key="13">
    <source>
        <dbReference type="HAMAP-Rule" id="MF_01694"/>
    </source>
</evidence>
<protein>
    <recommendedName>
        <fullName evidence="3 13">Biotin synthase</fullName>
        <ecNumber evidence="3 13">2.8.1.6</ecNumber>
    </recommendedName>
</protein>
<dbReference type="EC" id="2.8.1.6" evidence="3 13"/>
<evidence type="ECO:0000313" key="17">
    <source>
        <dbReference type="Proteomes" id="UP000278062"/>
    </source>
</evidence>
<keyword evidence="9 13" id="KW-0093">Biotin biosynthesis</keyword>
<dbReference type="GO" id="GO:0009102">
    <property type="term" value="P:biotin biosynthetic process"/>
    <property type="evidence" value="ECO:0007669"/>
    <property type="project" value="UniProtKB-UniRule"/>
</dbReference>
<dbReference type="SFLD" id="SFLDF00272">
    <property type="entry name" value="biotin_synthase"/>
    <property type="match status" value="1"/>
</dbReference>
<feature type="domain" description="Radical SAM core" evidence="15">
    <location>
        <begin position="84"/>
        <end position="302"/>
    </location>
</feature>
<dbReference type="InterPro" id="IPR006638">
    <property type="entry name" value="Elp3/MiaA/NifB-like_rSAM"/>
</dbReference>
<dbReference type="Proteomes" id="UP000278062">
    <property type="component" value="Unassembled WGS sequence"/>
</dbReference>
<dbReference type="GO" id="GO:0004076">
    <property type="term" value="F:biotin synthase activity"/>
    <property type="evidence" value="ECO:0007669"/>
    <property type="project" value="UniProtKB-UniRule"/>
</dbReference>
<dbReference type="InterPro" id="IPR007197">
    <property type="entry name" value="rSAM"/>
</dbReference>
<evidence type="ECO:0000256" key="14">
    <source>
        <dbReference type="PIRSR" id="PIRSR001619-1"/>
    </source>
</evidence>
<gene>
    <name evidence="13" type="primary">bioB</name>
    <name evidence="16" type="ORF">ALQ49_05844</name>
</gene>
<dbReference type="InterPro" id="IPR002684">
    <property type="entry name" value="Biotin_synth/BioAB"/>
</dbReference>
<reference evidence="16 17" key="1">
    <citation type="submission" date="2018-08" db="EMBL/GenBank/DDBJ databases">
        <title>Recombination of ecologically and evolutionarily significant loci maintains genetic cohesion in the Pseudomonas syringae species complex.</title>
        <authorList>
            <person name="Dillon M."/>
            <person name="Thakur S."/>
            <person name="Almeida R.N.D."/>
            <person name="Weir B.S."/>
            <person name="Guttman D.S."/>
        </authorList>
    </citation>
    <scope>NUCLEOTIDE SEQUENCE [LARGE SCALE GENOMIC DNA]</scope>
    <source>
        <strain evidence="16 17">1089_5</strain>
    </source>
</reference>
<organism evidence="16 17">
    <name type="scientific">Pseudomonas syringae pv. apii</name>
    <dbReference type="NCBI Taxonomy" id="81036"/>
    <lineage>
        <taxon>Bacteria</taxon>
        <taxon>Pseudomonadati</taxon>
        <taxon>Pseudomonadota</taxon>
        <taxon>Gammaproteobacteria</taxon>
        <taxon>Pseudomonadales</taxon>
        <taxon>Pseudomonadaceae</taxon>
        <taxon>Pseudomonas</taxon>
    </lineage>
</organism>
<evidence type="ECO:0000256" key="7">
    <source>
        <dbReference type="ARBA" id="ARBA00022714"/>
    </source>
</evidence>
<keyword evidence="5 13" id="KW-0808">Transferase</keyword>
<comment type="catalytic activity">
    <reaction evidence="12 13">
        <text>(4R,5S)-dethiobiotin + (sulfur carrier)-SH + 2 reduced [2Fe-2S]-[ferredoxin] + 2 S-adenosyl-L-methionine = (sulfur carrier)-H + biotin + 2 5'-deoxyadenosine + 2 L-methionine + 2 oxidized [2Fe-2S]-[ferredoxin]</text>
        <dbReference type="Rhea" id="RHEA:22060"/>
        <dbReference type="Rhea" id="RHEA-COMP:10000"/>
        <dbReference type="Rhea" id="RHEA-COMP:10001"/>
        <dbReference type="Rhea" id="RHEA-COMP:14737"/>
        <dbReference type="Rhea" id="RHEA-COMP:14739"/>
        <dbReference type="ChEBI" id="CHEBI:17319"/>
        <dbReference type="ChEBI" id="CHEBI:29917"/>
        <dbReference type="ChEBI" id="CHEBI:33737"/>
        <dbReference type="ChEBI" id="CHEBI:33738"/>
        <dbReference type="ChEBI" id="CHEBI:57586"/>
        <dbReference type="ChEBI" id="CHEBI:57844"/>
        <dbReference type="ChEBI" id="CHEBI:59789"/>
        <dbReference type="ChEBI" id="CHEBI:64428"/>
        <dbReference type="ChEBI" id="CHEBI:149473"/>
        <dbReference type="EC" id="2.8.1.6"/>
    </reaction>
</comment>
<dbReference type="GO" id="GO:0051539">
    <property type="term" value="F:4 iron, 4 sulfur cluster binding"/>
    <property type="evidence" value="ECO:0007669"/>
    <property type="project" value="UniProtKB-KW"/>
</dbReference>
<comment type="subunit">
    <text evidence="13">Homodimer.</text>
</comment>
<dbReference type="HAMAP" id="MF_01694">
    <property type="entry name" value="BioB"/>
    <property type="match status" value="1"/>
</dbReference>
<evidence type="ECO:0000256" key="8">
    <source>
        <dbReference type="ARBA" id="ARBA00022723"/>
    </source>
</evidence>
<comment type="cofactor">
    <cofactor evidence="13 14">
        <name>[4Fe-4S] cluster</name>
        <dbReference type="ChEBI" id="CHEBI:49883"/>
    </cofactor>
    <text evidence="13 14">Binds 1 [4Fe-4S] cluster. The cluster is coordinated with 3 cysteines and an exchangeable S-adenosyl-L-methionine.</text>
</comment>
<dbReference type="GO" id="GO:0005506">
    <property type="term" value="F:iron ion binding"/>
    <property type="evidence" value="ECO:0007669"/>
    <property type="project" value="UniProtKB-UniRule"/>
</dbReference>
<dbReference type="InterPro" id="IPR058240">
    <property type="entry name" value="rSAM_sf"/>
</dbReference>
<comment type="function">
    <text evidence="13">Catalyzes the conversion of dethiobiotin (DTB) to biotin by the insertion of a sulfur atom into dethiobiotin via a radical-based mechanism.</text>
</comment>
<sequence>MAIIAGLTAHGSSLNMPDIRVAPVVFSALAHCPETPRSRPMSASTTATLRHDWTLAEVRALFVQPFNDLLFQAQTVHRAHFDANRVQVSTLLSIKTGACPEDCKYCPQSGHYNTGLEKEKLLEVQKVLEEAARAKSIGSTRFCMGAAWKHPSAKDMPYVLEMVKGVKAMGLETCMTLGRLDQEQTEALATAGLDYYNHNLDTSPEFYGSIITTRTYGERLQTLAYVRDAGMKICSGGILGMGESLDDRAGLLIQLANLPEHPESVPINMLVKVAGTPLENAEDVDPFDFIRMLAVARILMPQSHVRLSAGREAMNEQMQALAFFAGANSIFYGDKLLTTANPQADKDMLLFSRLGIKPEAGEGHADEVHQAAIEQALVEQQSSAMFYDAASA</sequence>
<dbReference type="PIRSF" id="PIRSF001619">
    <property type="entry name" value="Biotin_synth"/>
    <property type="match status" value="1"/>
</dbReference>
<dbReference type="SFLD" id="SFLDS00029">
    <property type="entry name" value="Radical_SAM"/>
    <property type="match status" value="1"/>
</dbReference>
<evidence type="ECO:0000256" key="10">
    <source>
        <dbReference type="ARBA" id="ARBA00023004"/>
    </source>
</evidence>
<keyword evidence="10 13" id="KW-0408">Iron</keyword>
<evidence type="ECO:0000256" key="4">
    <source>
        <dbReference type="ARBA" id="ARBA00022485"/>
    </source>
</evidence>
<keyword evidence="7 13" id="KW-0001">2Fe-2S</keyword>
<comment type="cofactor">
    <cofactor evidence="14">
        <name>[2Fe-2S] cluster</name>
        <dbReference type="ChEBI" id="CHEBI:190135"/>
    </cofactor>
    <text evidence="14">Binds 1 [2Fe-2S] cluster. The cluster is coordinated with 3 cysteines and 1 arginine.</text>
</comment>
<proteinExistence type="inferred from homology"/>
<dbReference type="InterPro" id="IPR024177">
    <property type="entry name" value="Biotin_synthase"/>
</dbReference>
<dbReference type="Pfam" id="PF06968">
    <property type="entry name" value="BATS"/>
    <property type="match status" value="1"/>
</dbReference>
<dbReference type="SUPFAM" id="SSF102114">
    <property type="entry name" value="Radical SAM enzymes"/>
    <property type="match status" value="1"/>
</dbReference>
<dbReference type="GO" id="GO:0051537">
    <property type="term" value="F:2 iron, 2 sulfur cluster binding"/>
    <property type="evidence" value="ECO:0007669"/>
    <property type="project" value="UniProtKB-KW"/>
</dbReference>
<dbReference type="InterPro" id="IPR010722">
    <property type="entry name" value="BATS_dom"/>
</dbReference>
<dbReference type="Gene3D" id="3.20.20.70">
    <property type="entry name" value="Aldolase class I"/>
    <property type="match status" value="1"/>
</dbReference>
<feature type="binding site" evidence="13 14">
    <location>
        <position position="174"/>
    </location>
    <ligand>
        <name>[2Fe-2S] cluster</name>
        <dbReference type="ChEBI" id="CHEBI:190135"/>
    </ligand>
</feature>
<comment type="pathway">
    <text evidence="1 13">Cofactor biosynthesis; biotin biosynthesis; biotin from 7,8-diaminononanoate: step 2/2.</text>
</comment>
<dbReference type="SFLD" id="SFLDG01278">
    <property type="entry name" value="biotin_synthase_like"/>
    <property type="match status" value="1"/>
</dbReference>
<evidence type="ECO:0000256" key="12">
    <source>
        <dbReference type="ARBA" id="ARBA00051157"/>
    </source>
</evidence>
<evidence type="ECO:0000256" key="9">
    <source>
        <dbReference type="ARBA" id="ARBA00022756"/>
    </source>
</evidence>
<keyword evidence="11 13" id="KW-0411">Iron-sulfur</keyword>
<dbReference type="SMART" id="SM00729">
    <property type="entry name" value="Elp3"/>
    <property type="match status" value="1"/>
</dbReference>
<name>A0A3M3RAH0_9PSED</name>
<feature type="binding site" evidence="13 14">
    <location>
        <position position="234"/>
    </location>
    <ligand>
        <name>[2Fe-2S] cluster</name>
        <dbReference type="ChEBI" id="CHEBI:190135"/>
    </ligand>
</feature>
<dbReference type="CDD" id="cd01335">
    <property type="entry name" value="Radical_SAM"/>
    <property type="match status" value="1"/>
</dbReference>
<comment type="cofactor">
    <cofactor evidence="13">
        <name>[2Fe-2S] cluster</name>
        <dbReference type="ChEBI" id="CHEBI:190135"/>
    </cofactor>
    <text evidence="13">Binds 1 [2Fe-2S] cluster. The cluster is coordinated with 3 cysteines and 1 arginine.</text>
</comment>
<feature type="binding site" evidence="13 14">
    <location>
        <position position="103"/>
    </location>
    <ligand>
        <name>[4Fe-4S] cluster</name>
        <dbReference type="ChEBI" id="CHEBI:49883"/>
        <note>4Fe-4S-S-AdoMet</note>
    </ligand>
</feature>
<keyword evidence="8 13" id="KW-0479">Metal-binding</keyword>
<evidence type="ECO:0000259" key="15">
    <source>
        <dbReference type="PROSITE" id="PS51918"/>
    </source>
</evidence>
<dbReference type="InterPro" id="IPR013785">
    <property type="entry name" value="Aldolase_TIM"/>
</dbReference>
<comment type="similarity">
    <text evidence="2 13">Belongs to the radical SAM superfamily. Biotin synthase family.</text>
</comment>
<dbReference type="SMART" id="SM00876">
    <property type="entry name" value="BATS"/>
    <property type="match status" value="1"/>
</dbReference>
<evidence type="ECO:0000256" key="3">
    <source>
        <dbReference type="ARBA" id="ARBA00012236"/>
    </source>
</evidence>
<evidence type="ECO:0000256" key="5">
    <source>
        <dbReference type="ARBA" id="ARBA00022679"/>
    </source>
</evidence>
<feature type="binding site" evidence="13 14">
    <location>
        <position position="143"/>
    </location>
    <ligand>
        <name>[2Fe-2S] cluster</name>
        <dbReference type="ChEBI" id="CHEBI:190135"/>
    </ligand>
</feature>
<dbReference type="NCBIfam" id="TIGR00433">
    <property type="entry name" value="bioB"/>
    <property type="match status" value="1"/>
</dbReference>
<evidence type="ECO:0000256" key="2">
    <source>
        <dbReference type="ARBA" id="ARBA00010765"/>
    </source>
</evidence>
<keyword evidence="6 13" id="KW-0949">S-adenosyl-L-methionine</keyword>
<feature type="binding site" evidence="13 14">
    <location>
        <position position="99"/>
    </location>
    <ligand>
        <name>[4Fe-4S] cluster</name>
        <dbReference type="ChEBI" id="CHEBI:49883"/>
        <note>4Fe-4S-S-AdoMet</note>
    </ligand>
</feature>
<dbReference type="AlphaFoldDB" id="A0A3M3RAH0"/>
<evidence type="ECO:0000256" key="11">
    <source>
        <dbReference type="ARBA" id="ARBA00023014"/>
    </source>
</evidence>
<dbReference type="PROSITE" id="PS51918">
    <property type="entry name" value="RADICAL_SAM"/>
    <property type="match status" value="1"/>
</dbReference>
<evidence type="ECO:0000256" key="1">
    <source>
        <dbReference type="ARBA" id="ARBA00004942"/>
    </source>
</evidence>
<comment type="caution">
    <text evidence="16">The sequence shown here is derived from an EMBL/GenBank/DDBJ whole genome shotgun (WGS) entry which is preliminary data.</text>
</comment>
<dbReference type="PANTHER" id="PTHR22976:SF2">
    <property type="entry name" value="BIOTIN SYNTHASE, MITOCHONDRIAL"/>
    <property type="match status" value="1"/>
</dbReference>
<evidence type="ECO:0000256" key="6">
    <source>
        <dbReference type="ARBA" id="ARBA00022691"/>
    </source>
</evidence>
<dbReference type="FunFam" id="3.20.20.70:FF:000011">
    <property type="entry name" value="Biotin synthase"/>
    <property type="match status" value="1"/>
</dbReference>
<dbReference type="EMBL" id="RBPL01000099">
    <property type="protein sequence ID" value="RMN93472.1"/>
    <property type="molecule type" value="Genomic_DNA"/>
</dbReference>
<feature type="binding site" evidence="13 14">
    <location>
        <position position="106"/>
    </location>
    <ligand>
        <name>[4Fe-4S] cluster</name>
        <dbReference type="ChEBI" id="CHEBI:49883"/>
        <note>4Fe-4S-S-AdoMet</note>
    </ligand>
</feature>
<dbReference type="Pfam" id="PF04055">
    <property type="entry name" value="Radical_SAM"/>
    <property type="match status" value="1"/>
</dbReference>
<evidence type="ECO:0000313" key="16">
    <source>
        <dbReference type="EMBL" id="RMN93472.1"/>
    </source>
</evidence>
<dbReference type="SFLD" id="SFLDG01060">
    <property type="entry name" value="BATS_domain_containing"/>
    <property type="match status" value="1"/>
</dbReference>
<accession>A0A3M3RAH0</accession>
<dbReference type="UniPathway" id="UPA00078">
    <property type="reaction ID" value="UER00162"/>
</dbReference>
<keyword evidence="4 13" id="KW-0004">4Fe-4S</keyword>